<keyword evidence="8 10" id="KW-1133">Transmembrane helix</keyword>
<dbReference type="InterPro" id="IPR043429">
    <property type="entry name" value="ArtM/GltK/GlnP/TcyL/YhdX-like"/>
</dbReference>
<feature type="domain" description="ABC transmembrane type-1" evidence="11">
    <location>
        <begin position="19"/>
        <end position="209"/>
    </location>
</feature>
<evidence type="ECO:0000256" key="7">
    <source>
        <dbReference type="ARBA" id="ARBA00022970"/>
    </source>
</evidence>
<keyword evidence="9 10" id="KW-0472">Membrane</keyword>
<dbReference type="RefSeq" id="WP_100703856.1">
    <property type="nucleotide sequence ID" value="NZ_MLFP01000003.1"/>
</dbReference>
<dbReference type="PANTHER" id="PTHR30614">
    <property type="entry name" value="MEMBRANE COMPONENT OF AMINO ACID ABC TRANSPORTER"/>
    <property type="match status" value="1"/>
</dbReference>
<dbReference type="InterPro" id="IPR035906">
    <property type="entry name" value="MetI-like_sf"/>
</dbReference>
<evidence type="ECO:0000256" key="4">
    <source>
        <dbReference type="ARBA" id="ARBA00022475"/>
    </source>
</evidence>
<evidence type="ECO:0000256" key="9">
    <source>
        <dbReference type="ARBA" id="ARBA00023136"/>
    </source>
</evidence>
<evidence type="ECO:0000259" key="11">
    <source>
        <dbReference type="PROSITE" id="PS50928"/>
    </source>
</evidence>
<dbReference type="PROSITE" id="PS50928">
    <property type="entry name" value="ABC_TM1"/>
    <property type="match status" value="1"/>
</dbReference>
<keyword evidence="13" id="KW-1185">Reference proteome</keyword>
<evidence type="ECO:0000256" key="8">
    <source>
        <dbReference type="ARBA" id="ARBA00022989"/>
    </source>
</evidence>
<evidence type="ECO:0000256" key="10">
    <source>
        <dbReference type="RuleBase" id="RU363032"/>
    </source>
</evidence>
<feature type="transmembrane region" description="Helical" evidence="10">
    <location>
        <begin position="56"/>
        <end position="77"/>
    </location>
</feature>
<evidence type="ECO:0000256" key="5">
    <source>
        <dbReference type="ARBA" id="ARBA00022519"/>
    </source>
</evidence>
<dbReference type="GO" id="GO:0043190">
    <property type="term" value="C:ATP-binding cassette (ABC) transporter complex"/>
    <property type="evidence" value="ECO:0007669"/>
    <property type="project" value="InterPro"/>
</dbReference>
<dbReference type="STRING" id="1076549.HA45_05495"/>
<comment type="caution">
    <text evidence="12">The sequence shown here is derived from an EMBL/GenBank/DDBJ whole genome shotgun (WGS) entry which is preliminary data.</text>
</comment>
<proteinExistence type="inferred from homology"/>
<sequence length="222" mass="24204">MNFDLIYMFKLIPAILHYLPITLLISGASIIVATLLGLLLALMLRGVKPLRAIAKLYISFFRGTPVLVQLLIIYFGLPQLFPVLNSVGPVYAVIAGLSFNTAAYLAEIFRAGIDSVDRGQIEAALASGLSLPIACWRILLPQICRNAIPATGNMYIGLIKNSSLAFTLGVTELLSAGKLEATASLKFFEAYTAVALVYWGLTFLLSLLQRQLETHLGKPYQQ</sequence>
<dbReference type="CDD" id="cd06261">
    <property type="entry name" value="TM_PBP2"/>
    <property type="match status" value="1"/>
</dbReference>
<evidence type="ECO:0000256" key="2">
    <source>
        <dbReference type="ARBA" id="ARBA00010072"/>
    </source>
</evidence>
<evidence type="ECO:0000256" key="3">
    <source>
        <dbReference type="ARBA" id="ARBA00022448"/>
    </source>
</evidence>
<evidence type="ECO:0000313" key="12">
    <source>
        <dbReference type="EMBL" id="PJZ03403.1"/>
    </source>
</evidence>
<evidence type="ECO:0000313" key="13">
    <source>
        <dbReference type="Proteomes" id="UP000232062"/>
    </source>
</evidence>
<dbReference type="Gene3D" id="1.10.3720.10">
    <property type="entry name" value="MetI-like"/>
    <property type="match status" value="1"/>
</dbReference>
<gene>
    <name evidence="12" type="ORF">PRCB_22775</name>
</gene>
<feature type="transmembrane region" description="Helical" evidence="10">
    <location>
        <begin position="89"/>
        <end position="109"/>
    </location>
</feature>
<dbReference type="SUPFAM" id="SSF161098">
    <property type="entry name" value="MetI-like"/>
    <property type="match status" value="1"/>
</dbReference>
<dbReference type="Pfam" id="PF00528">
    <property type="entry name" value="BPD_transp_1"/>
    <property type="match status" value="1"/>
</dbReference>
<dbReference type="OrthoDB" id="9787841at2"/>
<dbReference type="InterPro" id="IPR010065">
    <property type="entry name" value="AA_ABC_transptr_permease_3TM"/>
</dbReference>
<reference evidence="12 13" key="1">
    <citation type="submission" date="2017-11" db="EMBL/GenBank/DDBJ databases">
        <title>The genome sequence of Pantoea rodasii DSM 26611.</title>
        <authorList>
            <person name="Gao J."/>
            <person name="Mao X."/>
            <person name="Sun J."/>
        </authorList>
    </citation>
    <scope>NUCLEOTIDE SEQUENCE [LARGE SCALE GENOMIC DNA]</scope>
    <source>
        <strain evidence="12 13">DSM 26611</strain>
    </source>
</reference>
<dbReference type="AlphaFoldDB" id="A0A2M9W785"/>
<comment type="subcellular location">
    <subcellularLocation>
        <location evidence="1">Cell inner membrane</location>
        <topology evidence="1">Multi-pass membrane protein</topology>
    </subcellularLocation>
    <subcellularLocation>
        <location evidence="10">Cell membrane</location>
        <topology evidence="10">Multi-pass membrane protein</topology>
    </subcellularLocation>
</comment>
<evidence type="ECO:0000256" key="6">
    <source>
        <dbReference type="ARBA" id="ARBA00022692"/>
    </source>
</evidence>
<protein>
    <submittedName>
        <fullName evidence="12">ABC transporter permease</fullName>
    </submittedName>
</protein>
<accession>A0A2M9W785</accession>
<keyword evidence="7" id="KW-0029">Amino-acid transport</keyword>
<comment type="similarity">
    <text evidence="2">Belongs to the binding-protein-dependent transport system permease family. HisMQ subfamily.</text>
</comment>
<keyword evidence="5" id="KW-0997">Cell inner membrane</keyword>
<dbReference type="PANTHER" id="PTHR30614:SF0">
    <property type="entry name" value="L-CYSTINE TRANSPORT SYSTEM PERMEASE PROTEIN TCYL"/>
    <property type="match status" value="1"/>
</dbReference>
<dbReference type="GO" id="GO:0015184">
    <property type="term" value="F:L-cystine transmembrane transporter activity"/>
    <property type="evidence" value="ECO:0007669"/>
    <property type="project" value="TreeGrafter"/>
</dbReference>
<name>A0A2M9W785_9GAMM</name>
<organism evidence="12 13">
    <name type="scientific">Pantoea rodasii</name>
    <dbReference type="NCBI Taxonomy" id="1076549"/>
    <lineage>
        <taxon>Bacteria</taxon>
        <taxon>Pseudomonadati</taxon>
        <taxon>Pseudomonadota</taxon>
        <taxon>Gammaproteobacteria</taxon>
        <taxon>Enterobacterales</taxon>
        <taxon>Erwiniaceae</taxon>
        <taxon>Pantoea</taxon>
    </lineage>
</organism>
<evidence type="ECO:0000256" key="1">
    <source>
        <dbReference type="ARBA" id="ARBA00004429"/>
    </source>
</evidence>
<dbReference type="NCBIfam" id="TIGR01726">
    <property type="entry name" value="HEQRo_perm_3TM"/>
    <property type="match status" value="1"/>
</dbReference>
<keyword evidence="3 10" id="KW-0813">Transport</keyword>
<feature type="transmembrane region" description="Helical" evidence="10">
    <location>
        <begin position="15"/>
        <end position="44"/>
    </location>
</feature>
<dbReference type="Proteomes" id="UP000232062">
    <property type="component" value="Unassembled WGS sequence"/>
</dbReference>
<keyword evidence="4" id="KW-1003">Cell membrane</keyword>
<dbReference type="EMBL" id="PIQI01000028">
    <property type="protein sequence ID" value="PJZ03403.1"/>
    <property type="molecule type" value="Genomic_DNA"/>
</dbReference>
<dbReference type="InterPro" id="IPR000515">
    <property type="entry name" value="MetI-like"/>
</dbReference>
<keyword evidence="6 10" id="KW-0812">Transmembrane</keyword>
<feature type="transmembrane region" description="Helical" evidence="10">
    <location>
        <begin position="190"/>
        <end position="208"/>
    </location>
</feature>